<dbReference type="Gene3D" id="2.130.10.10">
    <property type="entry name" value="YVTN repeat-like/Quinoprotein amine dehydrogenase"/>
    <property type="match status" value="3"/>
</dbReference>
<evidence type="ECO:0000256" key="6">
    <source>
        <dbReference type="SAM" id="MobiDB-lite"/>
    </source>
</evidence>
<feature type="repeat" description="WD" evidence="5">
    <location>
        <begin position="274"/>
        <end position="315"/>
    </location>
</feature>
<feature type="repeat" description="WD" evidence="5">
    <location>
        <begin position="232"/>
        <end position="273"/>
    </location>
</feature>
<feature type="domain" description="Bromo" evidence="7">
    <location>
        <begin position="1756"/>
        <end position="1807"/>
    </location>
</feature>
<dbReference type="GO" id="GO:0006357">
    <property type="term" value="P:regulation of transcription by RNA polymerase II"/>
    <property type="evidence" value="ECO:0007669"/>
    <property type="project" value="TreeGrafter"/>
</dbReference>
<keyword evidence="9" id="KW-1185">Reference proteome</keyword>
<feature type="repeat" description="WD" evidence="5">
    <location>
        <begin position="586"/>
        <end position="628"/>
    </location>
</feature>
<dbReference type="InterPro" id="IPR001487">
    <property type="entry name" value="Bromodomain"/>
</dbReference>
<sequence>MKYIPPSNLPPFSMTPLKEKDEITDPGATASCPAEPDIDIDLREVYFLIMQFLSDGPCQRTCVQFWSELLEYQLLPRRYHAWYSRSGAESGDEKNNGFSFPLSYNQLVERYPHIEKNHLLKLLKQLILSSVSPSRGMTGGYMPNAADVPTLLGSDSFSLLESERKREDTVLKRPPGHLRWPHMQADQVHGLGLRELGGGFAKHHRAPSIRAACYAVAKPSTMVQKIQHIKKLRGHRNAVYCAIFDQSGRHVITGSDDRLVKIWSMETAFCLASCRGHEGDITDLAVSSNNFLVASASNDFTIRVWHLPDGAPISVLRGHMGSVTAIAFSPRPGCSPHLLSSSDDGTCRIWDARLSQPSLRIYLPKPSDPIAGKSNGPTSSSAPLNHQILCCAYNASGTVFVTGSSDTFARVWNACKSSSNDSEQHIHEMDVLSGHENDVNYVQFSGCAVASRSSTIDSLKEDGASKFKNSWSVYIPIVACLNSRWPFFTYHIIHKADIGMFLRQTLIFMDDVVKIGRWTRAYHLKVPPPPMPPQSSRAGPRQRLLPAPRGVNMIVWSLDNRFVLAAIMDRRICVWNAVDGSLVHSLTGHTESSYVLDVHPFDPRIAMSAGYDGRTIIWDIWEGTPIRIYEIGRFKLVDGKFSPYRRRCTHRTKRLDDLELLPLSPLYLNIRTERDGTSIVLSDDVGQLYTLSTGQGESQKDAKYDQFFLGDYRPLIQDTHGNVLDQETQLVPYRRNIQDLLCDSSMIPYPEPYQSMYQKRRLAALGIDWIPSSVKLAIGPADISGFQEYQILPLIDLDSMIEPMPQFIDWEPEIEIQSDDNDSEYNIADELSSEGEQGCNGNVLFDDPECSAEESDFDYSQKDGFRRSKRKRHREDVDFASSSGRLIKKRNLNECGASLPLTTKTRKSRKKKATMKKSSKSKSLRPQRAAARNARNMISQFSGDSEDEDEDEDEDESEFNSSDNESSVSILKNQSESDISMQNMQHKTGRGVETSIDDCDDISKPLELPESHLNTGNRKKLILKLPIRDSSKFVALGKSGAQLGEQVSLQDSFEAPLETTVINRKHLSFQELASSSGGKNDIIPFKEYDGAKTGEKEHLRQQSGNVQAHLEFGEEHKDDKIRWGDVKVRTSKRLILGDPSTVDAGPDSTASINYYSGIPYRSVENLKVRCEDRVESPVSLTIKHEVMAYKVEEQMRVGTSLDMEDARNEERVSECIKESLLTDQVLEDDYRERKGASLVTSDWNLTKGNKDQPGPSEYIDHVPAIEVDVVVANQKMPLVCSYKHNTEEVRPRVTKLRFKTKLIGEVSGSSSKVDSVTAVESWKSWESNLISRCSSGEHNINLESSEENGSPRRISADLGEQNGLQKSEVKFYRSSRLSSLQDSKLTADSNSKTYDVFDKWSKFSKAKYYSEVDGDNHDSNPRMGFLEASVDGRRTRSMGMRDDTREQYMDNKIFKARESHGSVETSNDFDKFSLNSREQRLCEPWRSSAVPSVGLRSARTKRVNYGDSHITPRDKRKLPHLMKNVSWLMLSEHDVGLRYIPQKGDNVVYIRQGHQQFGECHSSSDIWAPLWEKLRAVESCKVTGLSYSTYPGSGESCCKISLEFVDPSCCLSGKTFKLTLPELNDFPDFLVERTLYDSSIKRNWTTRDKCVVWWKNEQGGGSWWPGRIVSVKPKSVEFPDCPWEKYSIRYKNDSGEEFKHCPWELLDPDANWEHPCIEEQSRAKLVSLIAKLEHSGDRSRDRYGIKKLTQISWKQDFLNRFPVPLSFDVIHSRLVNKYYRNLESVEHDFMVMISNARSYIGENAEFKIFVAPKVIPGSGFLIGDGGANMSEAGSVVKPTGMYR</sequence>
<dbReference type="Pfam" id="PF00400">
    <property type="entry name" value="WD40"/>
    <property type="match status" value="5"/>
</dbReference>
<dbReference type="InterPro" id="IPR020472">
    <property type="entry name" value="WD40_PAC1"/>
</dbReference>
<dbReference type="PROSITE" id="PS50082">
    <property type="entry name" value="WD_REPEATS_2"/>
    <property type="match status" value="4"/>
</dbReference>
<dbReference type="PROSITE" id="PS50014">
    <property type="entry name" value="BROMODOMAIN_2"/>
    <property type="match status" value="1"/>
</dbReference>
<dbReference type="CDD" id="cd05529">
    <property type="entry name" value="Bromo_WDR9_I_like"/>
    <property type="match status" value="1"/>
</dbReference>
<evidence type="ECO:0000256" key="2">
    <source>
        <dbReference type="ARBA" id="ARBA00022737"/>
    </source>
</evidence>
<evidence type="ECO:0000259" key="7">
    <source>
        <dbReference type="PROSITE" id="PS50014"/>
    </source>
</evidence>
<evidence type="ECO:0000256" key="5">
    <source>
        <dbReference type="PROSITE-ProRule" id="PRU00221"/>
    </source>
</evidence>
<dbReference type="OrthoDB" id="538223at2759"/>
<dbReference type="InterPro" id="IPR036427">
    <property type="entry name" value="Bromodomain-like_sf"/>
</dbReference>
<keyword evidence="3 4" id="KW-0103">Bromodomain</keyword>
<dbReference type="InterPro" id="IPR057451">
    <property type="entry name" value="BRWD/PHIP_AD"/>
</dbReference>
<feature type="region of interest" description="Disordered" evidence="6">
    <location>
        <begin position="1340"/>
        <end position="1360"/>
    </location>
</feature>
<gene>
    <name evidence="8" type="ORF">IFM89_000665</name>
</gene>
<feature type="region of interest" description="Disordered" evidence="6">
    <location>
        <begin position="1"/>
        <end position="30"/>
    </location>
</feature>
<name>A0A835II34_9MAGN</name>
<feature type="region of interest" description="Disordered" evidence="6">
    <location>
        <begin position="854"/>
        <end position="882"/>
    </location>
</feature>
<dbReference type="SUPFAM" id="SSF47370">
    <property type="entry name" value="Bromodomain"/>
    <property type="match status" value="1"/>
</dbReference>
<feature type="region of interest" description="Disordered" evidence="6">
    <location>
        <begin position="897"/>
        <end position="1005"/>
    </location>
</feature>
<dbReference type="Pfam" id="PF25313">
    <property type="entry name" value="BRWD_AD"/>
    <property type="match status" value="1"/>
</dbReference>
<feature type="compositionally biased region" description="Acidic residues" evidence="6">
    <location>
        <begin position="944"/>
        <end position="958"/>
    </location>
</feature>
<feature type="repeat" description="WD" evidence="5">
    <location>
        <begin position="316"/>
        <end position="360"/>
    </location>
</feature>
<dbReference type="Gene3D" id="1.20.920.10">
    <property type="entry name" value="Bromodomain-like"/>
    <property type="match status" value="1"/>
</dbReference>
<dbReference type="GO" id="GO:0008360">
    <property type="term" value="P:regulation of cell shape"/>
    <property type="evidence" value="ECO:0007669"/>
    <property type="project" value="TreeGrafter"/>
</dbReference>
<proteinExistence type="predicted"/>
<keyword evidence="2" id="KW-0677">Repeat</keyword>
<reference evidence="8 9" key="1">
    <citation type="submission" date="2020-10" db="EMBL/GenBank/DDBJ databases">
        <title>The Coptis chinensis genome and diversification of protoberbering-type alkaloids.</title>
        <authorList>
            <person name="Wang B."/>
            <person name="Shu S."/>
            <person name="Song C."/>
            <person name="Liu Y."/>
        </authorList>
    </citation>
    <scope>NUCLEOTIDE SEQUENCE [LARGE SCALE GENOMIC DNA]</scope>
    <source>
        <strain evidence="8">HL-2020</strain>
        <tissue evidence="8">Leaf</tissue>
    </source>
</reference>
<dbReference type="InterPro" id="IPR001680">
    <property type="entry name" value="WD40_rpt"/>
</dbReference>
<dbReference type="EMBL" id="JADFTS010000002">
    <property type="protein sequence ID" value="KAF9618196.1"/>
    <property type="molecule type" value="Genomic_DNA"/>
</dbReference>
<dbReference type="InterPro" id="IPR036322">
    <property type="entry name" value="WD40_repeat_dom_sf"/>
</dbReference>
<comment type="caution">
    <text evidence="8">The sequence shown here is derived from an EMBL/GenBank/DDBJ whole genome shotgun (WGS) entry which is preliminary data.</text>
</comment>
<dbReference type="PRINTS" id="PR00320">
    <property type="entry name" value="GPROTEINBRPT"/>
</dbReference>
<dbReference type="GO" id="GO:0005634">
    <property type="term" value="C:nucleus"/>
    <property type="evidence" value="ECO:0007669"/>
    <property type="project" value="TreeGrafter"/>
</dbReference>
<dbReference type="PROSITE" id="PS00678">
    <property type="entry name" value="WD_REPEATS_1"/>
    <property type="match status" value="1"/>
</dbReference>
<dbReference type="InterPro" id="IPR019775">
    <property type="entry name" value="WD40_repeat_CS"/>
</dbReference>
<protein>
    <recommendedName>
        <fullName evidence="7">Bromo domain-containing protein</fullName>
    </recommendedName>
</protein>
<accession>A0A835II34</accession>
<dbReference type="Proteomes" id="UP000631114">
    <property type="component" value="Unassembled WGS sequence"/>
</dbReference>
<feature type="compositionally biased region" description="Polar residues" evidence="6">
    <location>
        <begin position="968"/>
        <end position="986"/>
    </location>
</feature>
<evidence type="ECO:0000256" key="1">
    <source>
        <dbReference type="ARBA" id="ARBA00022574"/>
    </source>
</evidence>
<evidence type="ECO:0000313" key="9">
    <source>
        <dbReference type="Proteomes" id="UP000631114"/>
    </source>
</evidence>
<dbReference type="PANTHER" id="PTHR16266">
    <property type="entry name" value="WD REPEAT DOMAIN 9"/>
    <property type="match status" value="1"/>
</dbReference>
<dbReference type="Pfam" id="PF00439">
    <property type="entry name" value="Bromodomain"/>
    <property type="match status" value="1"/>
</dbReference>
<dbReference type="PROSITE" id="PS50294">
    <property type="entry name" value="WD_REPEATS_REGION"/>
    <property type="match status" value="3"/>
</dbReference>
<dbReference type="FunFam" id="2.130.10.10:FF:000440">
    <property type="entry name" value="Bromodomain and WD repeat-containing protein"/>
    <property type="match status" value="1"/>
</dbReference>
<dbReference type="PANTHER" id="PTHR16266:SF17">
    <property type="entry name" value="BRWD3"/>
    <property type="match status" value="1"/>
</dbReference>
<dbReference type="SMART" id="SM00320">
    <property type="entry name" value="WD40"/>
    <property type="match status" value="6"/>
</dbReference>
<evidence type="ECO:0000313" key="8">
    <source>
        <dbReference type="EMBL" id="KAF9618196.1"/>
    </source>
</evidence>
<keyword evidence="1 5" id="KW-0853">WD repeat</keyword>
<dbReference type="InterPro" id="IPR052060">
    <property type="entry name" value="Bromo_WD_repeat"/>
</dbReference>
<evidence type="ECO:0000256" key="3">
    <source>
        <dbReference type="ARBA" id="ARBA00023117"/>
    </source>
</evidence>
<dbReference type="CDD" id="cd00200">
    <property type="entry name" value="WD40"/>
    <property type="match status" value="1"/>
</dbReference>
<dbReference type="FunFam" id="2.130.10.10:FF:000403">
    <property type="entry name" value="PH-interacting protein isoform X1"/>
    <property type="match status" value="1"/>
</dbReference>
<dbReference type="SUPFAM" id="SSF50978">
    <property type="entry name" value="WD40 repeat-like"/>
    <property type="match status" value="1"/>
</dbReference>
<dbReference type="GO" id="GO:0007010">
    <property type="term" value="P:cytoskeleton organization"/>
    <property type="evidence" value="ECO:0007669"/>
    <property type="project" value="TreeGrafter"/>
</dbReference>
<feature type="compositionally biased region" description="Basic residues" evidence="6">
    <location>
        <begin position="904"/>
        <end position="925"/>
    </location>
</feature>
<dbReference type="InterPro" id="IPR057452">
    <property type="entry name" value="BRWD/PHIP_N"/>
</dbReference>
<evidence type="ECO:0000256" key="4">
    <source>
        <dbReference type="PROSITE-ProRule" id="PRU00035"/>
    </source>
</evidence>
<dbReference type="Pfam" id="PF25437">
    <property type="entry name" value="BRWD1_N"/>
    <property type="match status" value="1"/>
</dbReference>
<organism evidence="8 9">
    <name type="scientific">Coptis chinensis</name>
    <dbReference type="NCBI Taxonomy" id="261450"/>
    <lineage>
        <taxon>Eukaryota</taxon>
        <taxon>Viridiplantae</taxon>
        <taxon>Streptophyta</taxon>
        <taxon>Embryophyta</taxon>
        <taxon>Tracheophyta</taxon>
        <taxon>Spermatophyta</taxon>
        <taxon>Magnoliopsida</taxon>
        <taxon>Ranunculales</taxon>
        <taxon>Ranunculaceae</taxon>
        <taxon>Coptidoideae</taxon>
        <taxon>Coptis</taxon>
    </lineage>
</organism>
<dbReference type="InterPro" id="IPR015943">
    <property type="entry name" value="WD40/YVTN_repeat-like_dom_sf"/>
</dbReference>